<gene>
    <name evidence="2" type="ORF">BGZ97_010711</name>
</gene>
<organism evidence="2 3">
    <name type="scientific">Linnemannia gamsii</name>
    <dbReference type="NCBI Taxonomy" id="64522"/>
    <lineage>
        <taxon>Eukaryota</taxon>
        <taxon>Fungi</taxon>
        <taxon>Fungi incertae sedis</taxon>
        <taxon>Mucoromycota</taxon>
        <taxon>Mortierellomycotina</taxon>
        <taxon>Mortierellomycetes</taxon>
        <taxon>Mortierellales</taxon>
        <taxon>Mortierellaceae</taxon>
        <taxon>Linnemannia</taxon>
    </lineage>
</organism>
<proteinExistence type="predicted"/>
<name>A0A9P6R541_9FUNG</name>
<comment type="caution">
    <text evidence="2">The sequence shown here is derived from an EMBL/GenBank/DDBJ whole genome shotgun (WGS) entry which is preliminary data.</text>
</comment>
<dbReference type="EMBL" id="JAAAIN010000568">
    <property type="protein sequence ID" value="KAG0312908.1"/>
    <property type="molecule type" value="Genomic_DNA"/>
</dbReference>
<sequence length="59" mass="6735">MSRIHEYKKKVEELERMIEALEEENSSLGVDFGVVTVEYSTMCFLHVVAPASSFLFHGL</sequence>
<evidence type="ECO:0000313" key="3">
    <source>
        <dbReference type="Proteomes" id="UP000823405"/>
    </source>
</evidence>
<accession>A0A9P6R541</accession>
<dbReference type="AlphaFoldDB" id="A0A9P6R541"/>
<evidence type="ECO:0000256" key="1">
    <source>
        <dbReference type="SAM" id="Coils"/>
    </source>
</evidence>
<protein>
    <submittedName>
        <fullName evidence="2">Uncharacterized protein</fullName>
    </submittedName>
</protein>
<keyword evidence="1" id="KW-0175">Coiled coil</keyword>
<dbReference type="Proteomes" id="UP000823405">
    <property type="component" value="Unassembled WGS sequence"/>
</dbReference>
<keyword evidence="3" id="KW-1185">Reference proteome</keyword>
<feature type="coiled-coil region" evidence="1">
    <location>
        <begin position="4"/>
        <end position="31"/>
    </location>
</feature>
<reference evidence="2" key="1">
    <citation type="journal article" date="2020" name="Fungal Divers.">
        <title>Resolving the Mortierellaceae phylogeny through synthesis of multi-gene phylogenetics and phylogenomics.</title>
        <authorList>
            <person name="Vandepol N."/>
            <person name="Liber J."/>
            <person name="Desiro A."/>
            <person name="Na H."/>
            <person name="Kennedy M."/>
            <person name="Barry K."/>
            <person name="Grigoriev I.V."/>
            <person name="Miller A.N."/>
            <person name="O'Donnell K."/>
            <person name="Stajich J.E."/>
            <person name="Bonito G."/>
        </authorList>
    </citation>
    <scope>NUCLEOTIDE SEQUENCE</scope>
    <source>
        <strain evidence="2">NVP60</strain>
    </source>
</reference>
<evidence type="ECO:0000313" key="2">
    <source>
        <dbReference type="EMBL" id="KAG0312908.1"/>
    </source>
</evidence>